<reference evidence="3" key="2">
    <citation type="submission" date="2020-09" db="EMBL/GenBank/DDBJ databases">
        <authorList>
            <person name="Sun Q."/>
            <person name="Zhou Y."/>
        </authorList>
    </citation>
    <scope>NUCLEOTIDE SEQUENCE</scope>
    <source>
        <strain evidence="3">CGMCC 1.12827</strain>
    </source>
</reference>
<keyword evidence="2" id="KW-1133">Transmembrane helix</keyword>
<evidence type="ECO:0000256" key="1">
    <source>
        <dbReference type="SAM" id="MobiDB-lite"/>
    </source>
</evidence>
<dbReference type="InterPro" id="IPR038468">
    <property type="entry name" value="MmpS_C"/>
</dbReference>
<name>A0A916WTE6_9ACTN</name>
<keyword evidence="4" id="KW-1185">Reference proteome</keyword>
<proteinExistence type="predicted"/>
<evidence type="ECO:0000256" key="2">
    <source>
        <dbReference type="SAM" id="Phobius"/>
    </source>
</evidence>
<keyword evidence="2" id="KW-0812">Transmembrane</keyword>
<comment type="caution">
    <text evidence="3">The sequence shown here is derived from an EMBL/GenBank/DDBJ whole genome shotgun (WGS) entry which is preliminary data.</text>
</comment>
<accession>A0A916WTE6</accession>
<dbReference type="EMBL" id="BMGC01000008">
    <property type="protein sequence ID" value="GGB28087.1"/>
    <property type="molecule type" value="Genomic_DNA"/>
</dbReference>
<feature type="compositionally biased region" description="Basic and acidic residues" evidence="1">
    <location>
        <begin position="102"/>
        <end position="113"/>
    </location>
</feature>
<dbReference type="AlphaFoldDB" id="A0A916WTE6"/>
<feature type="compositionally biased region" description="Low complexity" evidence="1">
    <location>
        <begin position="155"/>
        <end position="190"/>
    </location>
</feature>
<feature type="transmembrane region" description="Helical" evidence="2">
    <location>
        <begin position="127"/>
        <end position="148"/>
    </location>
</feature>
<feature type="compositionally biased region" description="Basic and acidic residues" evidence="1">
    <location>
        <begin position="1"/>
        <end position="41"/>
    </location>
</feature>
<reference evidence="3" key="1">
    <citation type="journal article" date="2014" name="Int. J. Syst. Evol. Microbiol.">
        <title>Complete genome sequence of Corynebacterium casei LMG S-19264T (=DSM 44701T), isolated from a smear-ripened cheese.</title>
        <authorList>
            <consortium name="US DOE Joint Genome Institute (JGI-PGF)"/>
            <person name="Walter F."/>
            <person name="Albersmeier A."/>
            <person name="Kalinowski J."/>
            <person name="Ruckert C."/>
        </authorList>
    </citation>
    <scope>NUCLEOTIDE SEQUENCE</scope>
    <source>
        <strain evidence="3">CGMCC 1.12827</strain>
    </source>
</reference>
<dbReference type="Proteomes" id="UP000621454">
    <property type="component" value="Unassembled WGS sequence"/>
</dbReference>
<evidence type="ECO:0000313" key="3">
    <source>
        <dbReference type="EMBL" id="GGB28087.1"/>
    </source>
</evidence>
<feature type="region of interest" description="Disordered" evidence="1">
    <location>
        <begin position="1"/>
        <end position="117"/>
    </location>
</feature>
<dbReference type="RefSeq" id="WP_188586013.1">
    <property type="nucleotide sequence ID" value="NZ_BMGC01000008.1"/>
</dbReference>
<organism evidence="3 4">
    <name type="scientific">Gordonia jinhuaensis</name>
    <dbReference type="NCBI Taxonomy" id="1517702"/>
    <lineage>
        <taxon>Bacteria</taxon>
        <taxon>Bacillati</taxon>
        <taxon>Actinomycetota</taxon>
        <taxon>Actinomycetes</taxon>
        <taxon>Mycobacteriales</taxon>
        <taxon>Gordoniaceae</taxon>
        <taxon>Gordonia</taxon>
    </lineage>
</organism>
<sequence>MHDEPRRSGRRDDNGRPDDHSRQPDDRRPDDRWSDDPEATRPYEVPPDYEGRYSQGYGQEGAPQTRPYGPDQGGYYSDQPPDYGNGDYRNGDYRNGGPADYGDYRNDDYRNGNDDNGNGRSGHGRTIALLVLLVVLVAVIGLLFGFYVTRDKKSSSPTTPAVTPTTSAVTTTRALPTTETSATPTPTTTAPAPVAGEVVYALTGDGSVLGLTYPTSSGTKVIPEVTRAPWQATESGVDNPTLRGVVVRGSVTCTITRDGNVVHRTTSGIGPLNCA</sequence>
<protein>
    <submittedName>
        <fullName evidence="3">Uncharacterized protein</fullName>
    </submittedName>
</protein>
<evidence type="ECO:0000313" key="4">
    <source>
        <dbReference type="Proteomes" id="UP000621454"/>
    </source>
</evidence>
<dbReference type="Gene3D" id="2.60.40.2880">
    <property type="entry name" value="MmpS1-5, C-terminal soluble domain"/>
    <property type="match status" value="1"/>
</dbReference>
<keyword evidence="2" id="KW-0472">Membrane</keyword>
<gene>
    <name evidence="3" type="ORF">GCM10011489_15350</name>
</gene>
<feature type="region of interest" description="Disordered" evidence="1">
    <location>
        <begin position="152"/>
        <end position="190"/>
    </location>
</feature>